<accession>A0A195F6W7</accession>
<keyword evidence="1" id="KW-0732">Signal</keyword>
<dbReference type="EMBL" id="KQ981756">
    <property type="protein sequence ID" value="KYN36121.1"/>
    <property type="molecule type" value="Genomic_DNA"/>
</dbReference>
<evidence type="ECO:0000256" key="1">
    <source>
        <dbReference type="SAM" id="SignalP"/>
    </source>
</evidence>
<organism evidence="2 3">
    <name type="scientific">Trachymyrmex septentrionalis</name>
    <dbReference type="NCBI Taxonomy" id="34720"/>
    <lineage>
        <taxon>Eukaryota</taxon>
        <taxon>Metazoa</taxon>
        <taxon>Ecdysozoa</taxon>
        <taxon>Arthropoda</taxon>
        <taxon>Hexapoda</taxon>
        <taxon>Insecta</taxon>
        <taxon>Pterygota</taxon>
        <taxon>Neoptera</taxon>
        <taxon>Endopterygota</taxon>
        <taxon>Hymenoptera</taxon>
        <taxon>Apocrita</taxon>
        <taxon>Aculeata</taxon>
        <taxon>Formicoidea</taxon>
        <taxon>Formicidae</taxon>
        <taxon>Myrmicinae</taxon>
        <taxon>Trachymyrmex</taxon>
    </lineage>
</organism>
<evidence type="ECO:0000313" key="2">
    <source>
        <dbReference type="EMBL" id="KYN36121.1"/>
    </source>
</evidence>
<proteinExistence type="predicted"/>
<gene>
    <name evidence="2" type="ORF">ALC56_09544</name>
</gene>
<protein>
    <submittedName>
        <fullName evidence="2">Uncharacterized protein</fullName>
    </submittedName>
</protein>
<keyword evidence="3" id="KW-1185">Reference proteome</keyword>
<feature type="signal peptide" evidence="1">
    <location>
        <begin position="1"/>
        <end position="24"/>
    </location>
</feature>
<feature type="chain" id="PRO_5008271244" evidence="1">
    <location>
        <begin position="25"/>
        <end position="342"/>
    </location>
</feature>
<sequence length="342" mass="38003">MRFYGYRALVVLATVLAHMTGTFAGHDKRQAASARSAMDCNHGETAKSERAVGTSCVSRVRVLFPFRKIDSNGFQFATISSCKSGADRSLIEGDRSILQIDADEFLERLKVTLHQRAFVAHLVMRLHVCWTVNGTSNGCVSNVLSLHFPFLLQSSHKRTFETFEEFPGLRDDSVCSNSSALKGISGGVQHHVTVANISKSKNIERSRFATSCMQKACLKRNFEVEGVEAERNVVQGERDSTKRNSVHLAAIIDLRKGLLDKQHTFPQTLMIIIRIDPRKASVHSTEYCTEKFVPNIPISRDGAESENRLSQRGLLSVAAPTSSGSEKTFFAGWHPPQEYRSV</sequence>
<dbReference type="Proteomes" id="UP000078541">
    <property type="component" value="Unassembled WGS sequence"/>
</dbReference>
<reference evidence="2 3" key="1">
    <citation type="submission" date="2016-03" db="EMBL/GenBank/DDBJ databases">
        <title>Trachymyrmex septentrionalis WGS genome.</title>
        <authorList>
            <person name="Nygaard S."/>
            <person name="Hu H."/>
            <person name="Boomsma J."/>
            <person name="Zhang G."/>
        </authorList>
    </citation>
    <scope>NUCLEOTIDE SEQUENCE [LARGE SCALE GENOMIC DNA]</scope>
    <source>
        <strain evidence="2">Tsep2-gDNA-1</strain>
        <tissue evidence="2">Whole body</tissue>
    </source>
</reference>
<dbReference type="AlphaFoldDB" id="A0A195F6W7"/>
<evidence type="ECO:0000313" key="3">
    <source>
        <dbReference type="Proteomes" id="UP000078541"/>
    </source>
</evidence>
<name>A0A195F6W7_9HYME</name>